<comment type="caution">
    <text evidence="1">The sequence shown here is derived from an EMBL/GenBank/DDBJ whole genome shotgun (WGS) entry which is preliminary data.</text>
</comment>
<proteinExistence type="predicted"/>
<dbReference type="InterPro" id="IPR012657">
    <property type="entry name" value="23S_rRNA-intervening_sequence"/>
</dbReference>
<name>A0A1F5HKK3_9BACT</name>
<dbReference type="PANTHER" id="PTHR38471">
    <property type="entry name" value="FOUR HELIX BUNDLE PROTEIN"/>
    <property type="match status" value="1"/>
</dbReference>
<evidence type="ECO:0000313" key="1">
    <source>
        <dbReference type="EMBL" id="OGE04604.1"/>
    </source>
</evidence>
<dbReference type="Gene3D" id="1.20.1440.60">
    <property type="entry name" value="23S rRNA-intervening sequence"/>
    <property type="match status" value="1"/>
</dbReference>
<gene>
    <name evidence="1" type="ORF">A3B51_00200</name>
</gene>
<dbReference type="CDD" id="cd16377">
    <property type="entry name" value="23S_rRNA_IVP_like"/>
    <property type="match status" value="1"/>
</dbReference>
<evidence type="ECO:0000313" key="2">
    <source>
        <dbReference type="Proteomes" id="UP000176780"/>
    </source>
</evidence>
<reference evidence="1 2" key="1">
    <citation type="journal article" date="2016" name="Nat. Commun.">
        <title>Thousands of microbial genomes shed light on interconnected biogeochemical processes in an aquifer system.</title>
        <authorList>
            <person name="Anantharaman K."/>
            <person name="Brown C.T."/>
            <person name="Hug L.A."/>
            <person name="Sharon I."/>
            <person name="Castelle C.J."/>
            <person name="Probst A.J."/>
            <person name="Thomas B.C."/>
            <person name="Singh A."/>
            <person name="Wilkins M.J."/>
            <person name="Karaoz U."/>
            <person name="Brodie E.L."/>
            <person name="Williams K.H."/>
            <person name="Hubbard S.S."/>
            <person name="Banfield J.F."/>
        </authorList>
    </citation>
    <scope>NUCLEOTIDE SEQUENCE [LARGE SCALE GENOMIC DNA]</scope>
</reference>
<evidence type="ECO:0008006" key="3">
    <source>
        <dbReference type="Google" id="ProtNLM"/>
    </source>
</evidence>
<sequence length="104" mass="11882">MQELVALVYKLCKSLPEDEKYGLISQMKRAAVSVLSNFVEGYLKSSKKEKLLYLERSATSLLELEAQVEVCLVLGYLNESDSQIFSQKKSEVGYLLHRYKSKII</sequence>
<dbReference type="EMBL" id="MFBQ01000025">
    <property type="protein sequence ID" value="OGE04604.1"/>
    <property type="molecule type" value="Genomic_DNA"/>
</dbReference>
<organism evidence="1 2">
    <name type="scientific">Candidatus Curtissbacteria bacterium RIFCSPLOWO2_01_FULL_41_18</name>
    <dbReference type="NCBI Taxonomy" id="1797727"/>
    <lineage>
        <taxon>Bacteria</taxon>
        <taxon>Candidatus Curtissiibacteriota</taxon>
    </lineage>
</organism>
<dbReference type="Pfam" id="PF05635">
    <property type="entry name" value="23S_rRNA_IVP"/>
    <property type="match status" value="1"/>
</dbReference>
<protein>
    <recommendedName>
        <fullName evidence="3">Four helix bundle protein</fullName>
    </recommendedName>
</protein>
<dbReference type="NCBIfam" id="TIGR02436">
    <property type="entry name" value="four helix bundle protein"/>
    <property type="match status" value="1"/>
</dbReference>
<dbReference type="InterPro" id="IPR036583">
    <property type="entry name" value="23S_rRNA_IVS_sf"/>
</dbReference>
<dbReference type="Proteomes" id="UP000176780">
    <property type="component" value="Unassembled WGS sequence"/>
</dbReference>
<accession>A0A1F5HKK3</accession>
<dbReference type="PANTHER" id="PTHR38471:SF2">
    <property type="entry name" value="FOUR HELIX BUNDLE PROTEIN"/>
    <property type="match status" value="1"/>
</dbReference>
<dbReference type="STRING" id="1797727.A3B51_00200"/>
<dbReference type="SUPFAM" id="SSF158446">
    <property type="entry name" value="IVS-encoded protein-like"/>
    <property type="match status" value="1"/>
</dbReference>
<dbReference type="AlphaFoldDB" id="A0A1F5HKK3"/>